<evidence type="ECO:0000313" key="4">
    <source>
        <dbReference type="Proteomes" id="UP000774750"/>
    </source>
</evidence>
<dbReference type="PANTHER" id="PTHR37300">
    <property type="entry name" value="UPF0291 PROTEIN CBO2609/CLC_2481"/>
    <property type="match status" value="1"/>
</dbReference>
<dbReference type="GO" id="GO:0005737">
    <property type="term" value="C:cytoplasm"/>
    <property type="evidence" value="ECO:0007669"/>
    <property type="project" value="UniProtKB-SubCell"/>
</dbReference>
<dbReference type="EMBL" id="JACJKY010000006">
    <property type="protein sequence ID" value="MBM6920619.1"/>
    <property type="molecule type" value="Genomic_DNA"/>
</dbReference>
<gene>
    <name evidence="3" type="ORF">H6A12_05535</name>
</gene>
<evidence type="ECO:0000256" key="1">
    <source>
        <dbReference type="ARBA" id="ARBA00022490"/>
    </source>
</evidence>
<accession>A0A939BCY5</accession>
<comment type="similarity">
    <text evidence="2">Belongs to the UPF0291 family.</text>
</comment>
<dbReference type="Gene3D" id="1.10.287.540">
    <property type="entry name" value="Helix hairpin bin"/>
    <property type="match status" value="1"/>
</dbReference>
<evidence type="ECO:0000313" key="3">
    <source>
        <dbReference type="EMBL" id="MBM6920619.1"/>
    </source>
</evidence>
<dbReference type="HAMAP" id="MF_01103">
    <property type="entry name" value="UPF0291"/>
    <property type="match status" value="1"/>
</dbReference>
<comment type="caution">
    <text evidence="3">The sequence shown here is derived from an EMBL/GenBank/DDBJ whole genome shotgun (WGS) entry which is preliminary data.</text>
</comment>
<reference evidence="3" key="1">
    <citation type="submission" date="2020-08" db="EMBL/GenBank/DDBJ databases">
        <authorList>
            <person name="Cejkova D."/>
            <person name="Kubasova T."/>
            <person name="Jahodarova E."/>
            <person name="Rychlik I."/>
        </authorList>
    </citation>
    <scope>NUCLEOTIDE SEQUENCE</scope>
    <source>
        <strain evidence="3">An559</strain>
    </source>
</reference>
<evidence type="ECO:0000256" key="2">
    <source>
        <dbReference type="HAMAP-Rule" id="MF_01103"/>
    </source>
</evidence>
<dbReference type="SUPFAM" id="SSF158221">
    <property type="entry name" value="YnzC-like"/>
    <property type="match status" value="1"/>
</dbReference>
<proteinExistence type="inferred from homology"/>
<keyword evidence="4" id="KW-1185">Reference proteome</keyword>
<dbReference type="RefSeq" id="WP_204445668.1">
    <property type="nucleotide sequence ID" value="NZ_JACJKY010000006.1"/>
</dbReference>
<reference evidence="3" key="2">
    <citation type="journal article" date="2021" name="Sci. Rep.">
        <title>The distribution of antibiotic resistance genes in chicken gut microbiota commensals.</title>
        <authorList>
            <person name="Juricova H."/>
            <person name="Matiasovicova J."/>
            <person name="Kubasova T."/>
            <person name="Cejkova D."/>
            <person name="Rychlik I."/>
        </authorList>
    </citation>
    <scope>NUCLEOTIDE SEQUENCE</scope>
    <source>
        <strain evidence="3">An559</strain>
    </source>
</reference>
<keyword evidence="1 2" id="KW-0963">Cytoplasm</keyword>
<dbReference type="AlphaFoldDB" id="A0A939BCY5"/>
<dbReference type="Proteomes" id="UP000774750">
    <property type="component" value="Unassembled WGS sequence"/>
</dbReference>
<protein>
    <recommendedName>
        <fullName evidence="2">UPF0291 protein H6A12_05535</fullName>
    </recommendedName>
</protein>
<comment type="subcellular location">
    <subcellularLocation>
        <location evidence="2">Cytoplasm</location>
    </subcellularLocation>
</comment>
<dbReference type="PANTHER" id="PTHR37300:SF1">
    <property type="entry name" value="UPF0291 PROTEIN YNZC"/>
    <property type="match status" value="1"/>
</dbReference>
<name>A0A939BCY5_9FIRM</name>
<dbReference type="Pfam" id="PF05979">
    <property type="entry name" value="DUF896"/>
    <property type="match status" value="1"/>
</dbReference>
<sequence length="70" mass="8252">MEQEKIDRINFLARKAKSPEGLTPEETEERAQLRAEYIEAFRRDLRSQLENTYLVDEKGNKRKLSAKGKK</sequence>
<organism evidence="3 4">
    <name type="scientific">Merdimmobilis hominis</name>
    <dbReference type="NCBI Taxonomy" id="2897707"/>
    <lineage>
        <taxon>Bacteria</taxon>
        <taxon>Bacillati</taxon>
        <taxon>Bacillota</taxon>
        <taxon>Clostridia</taxon>
        <taxon>Eubacteriales</taxon>
        <taxon>Oscillospiraceae</taxon>
        <taxon>Merdimmobilis</taxon>
    </lineage>
</organism>
<dbReference type="InterPro" id="IPR009242">
    <property type="entry name" value="DUF896"/>
</dbReference>